<dbReference type="CDD" id="cd07185">
    <property type="entry name" value="OmpA_C-like"/>
    <property type="match status" value="1"/>
</dbReference>
<dbReference type="SUPFAM" id="SSF82171">
    <property type="entry name" value="DPP6 N-terminal domain-like"/>
    <property type="match status" value="1"/>
</dbReference>
<dbReference type="InterPro" id="IPR011990">
    <property type="entry name" value="TPR-like_helical_dom_sf"/>
</dbReference>
<dbReference type="Gene3D" id="1.25.40.10">
    <property type="entry name" value="Tetratricopeptide repeat domain"/>
    <property type="match status" value="1"/>
</dbReference>
<keyword evidence="5" id="KW-1185">Reference proteome</keyword>
<dbReference type="InterPro" id="IPR006665">
    <property type="entry name" value="OmpA-like"/>
</dbReference>
<dbReference type="Pfam" id="PF07676">
    <property type="entry name" value="PD40"/>
    <property type="match status" value="2"/>
</dbReference>
<sequence>MATKIQLSILLLFFSFVLQAQSRFQRRGEKAFDKAQYPEAIAYLKNVKEKNPSINRKIAESYYFLGDYKEAESYYQKIYDSEKTADDLLALSQIYLNAGNYEAAILFSERAATAGMDRDLIDRRVDAIQKLNNGEENPGMRLRPLSEQPKSKSLGVNVLANKIVFSNLGTKNAKGDKTYQLFYSELGQQEFLSVKEFAAKLDMGVDVGGVSFSSDEKLMYYTRWYTKKGRQFMEIIEAEFKNGKWKASAVLPFNSRKYSCAYPFLSRDGKSIYFASDMPGGQGGMDLYVSHKRGKSWGVPVNLGKEINTRQNEIYPRILNDGKLWFASDGQVGYGMLDLFQASKTAEGKWGDIENAGKPLNSSYNDFSIQDSPELNQLIFVSDRNKKGIRDRIYSLGADKKVKVELLVKDDQDQNPISRANISVKRVLDNQDIAVDEAAVGNYQFDVSYYELGKGILYEIEAAKEGYESSDMKFYPTESNLNVELLLLRMKVSVEESFAKELTAIHYPDQRMIFRKIHFESGVPYLNSNAKQVLKKLADFWKIYPDLGIVINAHSDSRGNAETNKVLSLKRAKKAVEYLLALGVEQSKISYNAYGEQFIINGCVDGVACSEEKHKENRRLELLFVVK</sequence>
<name>A0ABX1WSY4_9BACT</name>
<feature type="chain" id="PRO_5045854190" description="OmpA-like domain-containing protein" evidence="2">
    <location>
        <begin position="21"/>
        <end position="627"/>
    </location>
</feature>
<dbReference type="PANTHER" id="PTHR30329:SF21">
    <property type="entry name" value="LIPOPROTEIN YIAD-RELATED"/>
    <property type="match status" value="1"/>
</dbReference>
<dbReference type="SUPFAM" id="SSF103088">
    <property type="entry name" value="OmpA-like"/>
    <property type="match status" value="1"/>
</dbReference>
<organism evidence="4 5">
    <name type="scientific">Marinifilum caeruleilacunae</name>
    <dbReference type="NCBI Taxonomy" id="2499076"/>
    <lineage>
        <taxon>Bacteria</taxon>
        <taxon>Pseudomonadati</taxon>
        <taxon>Bacteroidota</taxon>
        <taxon>Bacteroidia</taxon>
        <taxon>Marinilabiliales</taxon>
        <taxon>Marinifilaceae</taxon>
    </lineage>
</organism>
<dbReference type="Pfam" id="PF00691">
    <property type="entry name" value="OmpA"/>
    <property type="match status" value="1"/>
</dbReference>
<reference evidence="4 5" key="1">
    <citation type="submission" date="2018-12" db="EMBL/GenBank/DDBJ databases">
        <title>Marinifilum JC070 sp. nov., a marine bacterium isolated from Yongle Blue Hole in the South China Sea.</title>
        <authorList>
            <person name="Fu T."/>
        </authorList>
    </citation>
    <scope>NUCLEOTIDE SEQUENCE [LARGE SCALE GENOMIC DNA]</scope>
    <source>
        <strain evidence="4 5">JC070</strain>
    </source>
</reference>
<dbReference type="InterPro" id="IPR011659">
    <property type="entry name" value="WD40"/>
</dbReference>
<dbReference type="RefSeq" id="WP_171594484.1">
    <property type="nucleotide sequence ID" value="NZ_RZNH01000005.1"/>
</dbReference>
<protein>
    <recommendedName>
        <fullName evidence="3">OmpA-like domain-containing protein</fullName>
    </recommendedName>
</protein>
<dbReference type="SUPFAM" id="SSF48452">
    <property type="entry name" value="TPR-like"/>
    <property type="match status" value="1"/>
</dbReference>
<accession>A0ABX1WSY4</accession>
<feature type="domain" description="OmpA-like" evidence="3">
    <location>
        <begin position="506"/>
        <end position="627"/>
    </location>
</feature>
<evidence type="ECO:0000313" key="5">
    <source>
        <dbReference type="Proteomes" id="UP000732105"/>
    </source>
</evidence>
<evidence type="ECO:0000313" key="4">
    <source>
        <dbReference type="EMBL" id="NOU59214.1"/>
    </source>
</evidence>
<dbReference type="Gene3D" id="2.120.10.30">
    <property type="entry name" value="TolB, C-terminal domain"/>
    <property type="match status" value="1"/>
</dbReference>
<keyword evidence="1" id="KW-0472">Membrane</keyword>
<gene>
    <name evidence="4" type="ORF">ELS83_05230</name>
</gene>
<dbReference type="InterPro" id="IPR036737">
    <property type="entry name" value="OmpA-like_sf"/>
</dbReference>
<keyword evidence="2" id="KW-0732">Signal</keyword>
<dbReference type="InterPro" id="IPR050330">
    <property type="entry name" value="Bact_OuterMem_StrucFunc"/>
</dbReference>
<feature type="signal peptide" evidence="2">
    <location>
        <begin position="1"/>
        <end position="20"/>
    </location>
</feature>
<dbReference type="PROSITE" id="PS51123">
    <property type="entry name" value="OMPA_2"/>
    <property type="match status" value="1"/>
</dbReference>
<dbReference type="EMBL" id="RZNH01000005">
    <property type="protein sequence ID" value="NOU59214.1"/>
    <property type="molecule type" value="Genomic_DNA"/>
</dbReference>
<dbReference type="Gene3D" id="3.30.1330.60">
    <property type="entry name" value="OmpA-like domain"/>
    <property type="match status" value="1"/>
</dbReference>
<dbReference type="PANTHER" id="PTHR30329">
    <property type="entry name" value="STATOR ELEMENT OF FLAGELLAR MOTOR COMPLEX"/>
    <property type="match status" value="1"/>
</dbReference>
<evidence type="ECO:0000256" key="1">
    <source>
        <dbReference type="PROSITE-ProRule" id="PRU00473"/>
    </source>
</evidence>
<comment type="caution">
    <text evidence="4">The sequence shown here is derived from an EMBL/GenBank/DDBJ whole genome shotgun (WGS) entry which is preliminary data.</text>
</comment>
<evidence type="ECO:0000259" key="3">
    <source>
        <dbReference type="PROSITE" id="PS51123"/>
    </source>
</evidence>
<evidence type="ECO:0000256" key="2">
    <source>
        <dbReference type="SAM" id="SignalP"/>
    </source>
</evidence>
<dbReference type="InterPro" id="IPR011042">
    <property type="entry name" value="6-blade_b-propeller_TolB-like"/>
</dbReference>
<proteinExistence type="predicted"/>
<dbReference type="Proteomes" id="UP000732105">
    <property type="component" value="Unassembled WGS sequence"/>
</dbReference>